<evidence type="ECO:0000256" key="1">
    <source>
        <dbReference type="SAM" id="SignalP"/>
    </source>
</evidence>
<dbReference type="AlphaFoldDB" id="A0AAE0L3Y3"/>
<evidence type="ECO:0000313" key="3">
    <source>
        <dbReference type="EMBL" id="KAK3270875.1"/>
    </source>
</evidence>
<keyword evidence="1" id="KW-0732">Signal</keyword>
<dbReference type="InterPro" id="IPR013216">
    <property type="entry name" value="Methyltransf_11"/>
</dbReference>
<evidence type="ECO:0000313" key="4">
    <source>
        <dbReference type="Proteomes" id="UP001190700"/>
    </source>
</evidence>
<dbReference type="EMBL" id="LGRX02010159">
    <property type="protein sequence ID" value="KAK3270875.1"/>
    <property type="molecule type" value="Genomic_DNA"/>
</dbReference>
<dbReference type="Gene3D" id="3.40.50.150">
    <property type="entry name" value="Vaccinia Virus protein VP39"/>
    <property type="match status" value="1"/>
</dbReference>
<dbReference type="GO" id="GO:0008757">
    <property type="term" value="F:S-adenosylmethionine-dependent methyltransferase activity"/>
    <property type="evidence" value="ECO:0007669"/>
    <property type="project" value="InterPro"/>
</dbReference>
<dbReference type="CDD" id="cd02440">
    <property type="entry name" value="AdoMet_MTases"/>
    <property type="match status" value="1"/>
</dbReference>
<feature type="domain" description="Methyltransferase type 11" evidence="2">
    <location>
        <begin position="179"/>
        <end position="249"/>
    </location>
</feature>
<feature type="signal peptide" evidence="1">
    <location>
        <begin position="1"/>
        <end position="25"/>
    </location>
</feature>
<dbReference type="SUPFAM" id="SSF53335">
    <property type="entry name" value="S-adenosyl-L-methionine-dependent methyltransferases"/>
    <property type="match status" value="1"/>
</dbReference>
<proteinExistence type="predicted"/>
<accession>A0AAE0L3Y3</accession>
<comment type="caution">
    <text evidence="3">The sequence shown here is derived from an EMBL/GenBank/DDBJ whole genome shotgun (WGS) entry which is preliminary data.</text>
</comment>
<evidence type="ECO:0000259" key="2">
    <source>
        <dbReference type="Pfam" id="PF08241"/>
    </source>
</evidence>
<name>A0AAE0L3Y3_9CHLO</name>
<dbReference type="Proteomes" id="UP001190700">
    <property type="component" value="Unassembled WGS sequence"/>
</dbReference>
<feature type="chain" id="PRO_5042264559" description="Methyltransferase type 11 domain-containing protein" evidence="1">
    <location>
        <begin position="26"/>
        <end position="285"/>
    </location>
</feature>
<gene>
    <name evidence="3" type="ORF">CYMTET_20745</name>
</gene>
<keyword evidence="4" id="KW-1185">Reference proteome</keyword>
<dbReference type="Pfam" id="PF08241">
    <property type="entry name" value="Methyltransf_11"/>
    <property type="match status" value="1"/>
</dbReference>
<sequence length="285" mass="32191">MMMTVLERFMVFFILSATRVLVARTSSLEGSRTKAMLPNSHSSFYEAVQARKSSEKANNHLGRDLRRGNSDGARFRGKVSDIAGNSGTSSLMGAVASVRRSESNEYQPWDTLEDRSFIGLQEGFQGPQYLSDRNDSHAESAAYTGVYDRAWARDYPRLSCWGCQFYGRLTNLVQFHTALDAGTGNGMGVRMLRALGKNAYGIELSGAALRQDSRELLQNNWVRQGSLRKLPYADNQFDAVLSDDRLVGLNTQRNLRNWKYMTLSNGEVEPWHFFFRKVKNVSRTI</sequence>
<reference evidence="3 4" key="1">
    <citation type="journal article" date="2015" name="Genome Biol. Evol.">
        <title>Comparative Genomics of a Bacterivorous Green Alga Reveals Evolutionary Causalities and Consequences of Phago-Mixotrophic Mode of Nutrition.</title>
        <authorList>
            <person name="Burns J.A."/>
            <person name="Paasch A."/>
            <person name="Narechania A."/>
            <person name="Kim E."/>
        </authorList>
    </citation>
    <scope>NUCLEOTIDE SEQUENCE [LARGE SCALE GENOMIC DNA]</scope>
    <source>
        <strain evidence="3 4">PLY_AMNH</strain>
    </source>
</reference>
<dbReference type="InterPro" id="IPR029063">
    <property type="entry name" value="SAM-dependent_MTases_sf"/>
</dbReference>
<protein>
    <recommendedName>
        <fullName evidence="2">Methyltransferase type 11 domain-containing protein</fullName>
    </recommendedName>
</protein>
<organism evidence="3 4">
    <name type="scientific">Cymbomonas tetramitiformis</name>
    <dbReference type="NCBI Taxonomy" id="36881"/>
    <lineage>
        <taxon>Eukaryota</taxon>
        <taxon>Viridiplantae</taxon>
        <taxon>Chlorophyta</taxon>
        <taxon>Pyramimonadophyceae</taxon>
        <taxon>Pyramimonadales</taxon>
        <taxon>Pyramimonadaceae</taxon>
        <taxon>Cymbomonas</taxon>
    </lineage>
</organism>